<dbReference type="Gene3D" id="2.40.30.90">
    <property type="entry name" value="Bacterial fluorinating enzyme like"/>
    <property type="match status" value="1"/>
</dbReference>
<protein>
    <submittedName>
        <fullName evidence="5">Adenosyl-chloride synthase</fullName>
        <ecNumber evidence="5">2.5.1.94</ecNumber>
    </submittedName>
</protein>
<dbReference type="GO" id="GO:0016740">
    <property type="term" value="F:transferase activity"/>
    <property type="evidence" value="ECO:0007669"/>
    <property type="project" value="UniProtKB-KW"/>
</dbReference>
<dbReference type="PANTHER" id="PTHR35092:SF1">
    <property type="entry name" value="CHLORINASE MJ1651"/>
    <property type="match status" value="1"/>
</dbReference>
<evidence type="ECO:0000313" key="6">
    <source>
        <dbReference type="Proteomes" id="UP000247465"/>
    </source>
</evidence>
<dbReference type="PIRSF" id="PIRSF006779">
    <property type="entry name" value="UCP006779"/>
    <property type="match status" value="1"/>
</dbReference>
<keyword evidence="1" id="KW-0949">S-adenosyl-L-methionine</keyword>
<name>A0A2Z4AJ36_9BACT</name>
<reference evidence="5 6" key="1">
    <citation type="submission" date="2018-06" db="EMBL/GenBank/DDBJ databases">
        <title>Draft Genome Sequence of a Novel Marine Bacterium Related to the Verrucomicrobia.</title>
        <authorList>
            <person name="Vosseberg J."/>
            <person name="Martijn J."/>
            <person name="Ettema T.J.G."/>
        </authorList>
    </citation>
    <scope>NUCLEOTIDE SEQUENCE [LARGE SCALE GENOMIC DNA]</scope>
    <source>
        <strain evidence="5">TARA_B100001123</strain>
    </source>
</reference>
<feature type="domain" description="S-adenosyl-l-methionine hydroxide adenosyltransferase C-terminal" evidence="4">
    <location>
        <begin position="174"/>
        <end position="258"/>
    </location>
</feature>
<dbReference type="PANTHER" id="PTHR35092">
    <property type="entry name" value="CHLORINASE MJ1651"/>
    <property type="match status" value="1"/>
</dbReference>
<evidence type="ECO:0000259" key="4">
    <source>
        <dbReference type="Pfam" id="PF20257"/>
    </source>
</evidence>
<dbReference type="AlphaFoldDB" id="A0A2Z4AJ36"/>
<organism evidence="5 6">
    <name type="scientific">Candidatus Moanibacter tarae</name>
    <dbReference type="NCBI Taxonomy" id="2200854"/>
    <lineage>
        <taxon>Bacteria</taxon>
        <taxon>Pseudomonadati</taxon>
        <taxon>Verrucomicrobiota</taxon>
        <taxon>Opitutia</taxon>
        <taxon>Puniceicoccales</taxon>
        <taxon>Puniceicoccales incertae sedis</taxon>
        <taxon>Candidatus Moanibacter</taxon>
    </lineage>
</organism>
<gene>
    <name evidence="5" type="primary">salL</name>
    <name evidence="5" type="ORF">DF168_01648</name>
</gene>
<proteinExistence type="inferred from homology"/>
<dbReference type="InterPro" id="IPR023227">
    <property type="entry name" value="SAM_OH_AdoTrfase_C_sf"/>
</dbReference>
<comment type="similarity">
    <text evidence="2">Belongs to the SAM hydrolase / SAM-dependent halogenase family.</text>
</comment>
<dbReference type="InterPro" id="IPR046469">
    <property type="entry name" value="SAM_HAT_N"/>
</dbReference>
<dbReference type="EMBL" id="CP029803">
    <property type="protein sequence ID" value="AWT60434.1"/>
    <property type="molecule type" value="Genomic_DNA"/>
</dbReference>
<dbReference type="SUPFAM" id="SSF102522">
    <property type="entry name" value="Bacterial fluorinating enzyme, N-terminal domain"/>
    <property type="match status" value="1"/>
</dbReference>
<evidence type="ECO:0000256" key="2">
    <source>
        <dbReference type="ARBA" id="ARBA00024035"/>
    </source>
</evidence>
<evidence type="ECO:0000256" key="1">
    <source>
        <dbReference type="ARBA" id="ARBA00022691"/>
    </source>
</evidence>
<dbReference type="SUPFAM" id="SSF101852">
    <property type="entry name" value="Bacterial fluorinating enzyme, C-terminal domain"/>
    <property type="match status" value="1"/>
</dbReference>
<dbReference type="InterPro" id="IPR002747">
    <property type="entry name" value="SAM_OH_AdoTrfase"/>
</dbReference>
<dbReference type="Proteomes" id="UP000247465">
    <property type="component" value="Chromosome"/>
</dbReference>
<dbReference type="KEGG" id="mtar:DF168_01648"/>
<dbReference type="Gene3D" id="3.40.50.10790">
    <property type="entry name" value="S-adenosyl-l-methionine hydroxide adenosyltransferase, N-terminal"/>
    <property type="match status" value="1"/>
</dbReference>
<evidence type="ECO:0000259" key="3">
    <source>
        <dbReference type="Pfam" id="PF01887"/>
    </source>
</evidence>
<keyword evidence="5" id="KW-0808">Transferase</keyword>
<evidence type="ECO:0000313" key="5">
    <source>
        <dbReference type="EMBL" id="AWT60434.1"/>
    </source>
</evidence>
<feature type="domain" description="S-adenosyl-l-methionine hydroxide adenosyltransferase N-terminal" evidence="3">
    <location>
        <begin position="4"/>
        <end position="151"/>
    </location>
</feature>
<sequence length="263" mass="28392">MPIIALLSDFGYSDWYVACMKGVIYSIVEKANVVDISHQIPPGEISSGAFVLSQCYREFPEGSIVVAVVDPGVGTSRDRIVVSAAGLYFVGPDNGLFGFLTDDPQSSSIEIRSIENAALMSKSISSTFHGRDIFAPAAAHLAKGTPLKQFGPRKDYLSPLERPKPLLQKRLTTGQIIYIDHFGNAISNIKIPAAEKDADVSLIEVKLGSLQIPYVRTFQDVQPGQTLAYLGSGGFLEIATNGRNAEGLLSFCLGDKVTVRHTE</sequence>
<dbReference type="Pfam" id="PF20257">
    <property type="entry name" value="SAM_HAT_C"/>
    <property type="match status" value="1"/>
</dbReference>
<dbReference type="InterPro" id="IPR023228">
    <property type="entry name" value="SAM_OH_AdoTrfase_N_sf"/>
</dbReference>
<dbReference type="InterPro" id="IPR046470">
    <property type="entry name" value="SAM_HAT_C"/>
</dbReference>
<accession>A0A2Z4AJ36</accession>
<dbReference type="Pfam" id="PF01887">
    <property type="entry name" value="SAM_HAT_N"/>
    <property type="match status" value="1"/>
</dbReference>
<dbReference type="EC" id="2.5.1.94" evidence="5"/>